<dbReference type="Proteomes" id="UP000050911">
    <property type="component" value="Unassembled WGS sequence"/>
</dbReference>
<dbReference type="EMBL" id="AZCX01000010">
    <property type="protein sequence ID" value="KRK47271.1"/>
    <property type="molecule type" value="Genomic_DNA"/>
</dbReference>
<organism evidence="1 2">
    <name type="scientific">Secundilactobacillus kimchicus JCM 15530</name>
    <dbReference type="NCBI Taxonomy" id="1302272"/>
    <lineage>
        <taxon>Bacteria</taxon>
        <taxon>Bacillati</taxon>
        <taxon>Bacillota</taxon>
        <taxon>Bacilli</taxon>
        <taxon>Lactobacillales</taxon>
        <taxon>Lactobacillaceae</taxon>
        <taxon>Secundilactobacillus</taxon>
    </lineage>
</organism>
<dbReference type="InterPro" id="IPR008930">
    <property type="entry name" value="Terpenoid_cyclase/PrenylTrfase"/>
</dbReference>
<evidence type="ECO:0000313" key="1">
    <source>
        <dbReference type="EMBL" id="KRK47271.1"/>
    </source>
</evidence>
<dbReference type="AlphaFoldDB" id="A0A0R1HWV1"/>
<proteinExistence type="predicted"/>
<comment type="caution">
    <text evidence="1">The sequence shown here is derived from an EMBL/GenBank/DDBJ whole genome shotgun (WGS) entry which is preliminary data.</text>
</comment>
<protein>
    <submittedName>
        <fullName evidence="1">Uncharacterized protein</fullName>
    </submittedName>
</protein>
<dbReference type="SUPFAM" id="SSF48239">
    <property type="entry name" value="Terpenoid cyclases/Protein prenyltransferases"/>
    <property type="match status" value="1"/>
</dbReference>
<reference evidence="1 2" key="1">
    <citation type="journal article" date="2015" name="Genome Announc.">
        <title>Expanding the biotechnology potential of lactobacilli through comparative genomics of 213 strains and associated genera.</title>
        <authorList>
            <person name="Sun Z."/>
            <person name="Harris H.M."/>
            <person name="McCann A."/>
            <person name="Guo C."/>
            <person name="Argimon S."/>
            <person name="Zhang W."/>
            <person name="Yang X."/>
            <person name="Jeffery I.B."/>
            <person name="Cooney J.C."/>
            <person name="Kagawa T.F."/>
            <person name="Liu W."/>
            <person name="Song Y."/>
            <person name="Salvetti E."/>
            <person name="Wrobel A."/>
            <person name="Rasinkangas P."/>
            <person name="Parkhill J."/>
            <person name="Rea M.C."/>
            <person name="O'Sullivan O."/>
            <person name="Ritari J."/>
            <person name="Douillard F.P."/>
            <person name="Paul Ross R."/>
            <person name="Yang R."/>
            <person name="Briner A.E."/>
            <person name="Felis G.E."/>
            <person name="de Vos W.M."/>
            <person name="Barrangou R."/>
            <person name="Klaenhammer T.R."/>
            <person name="Caufield P.W."/>
            <person name="Cui Y."/>
            <person name="Zhang H."/>
            <person name="O'Toole P.W."/>
        </authorList>
    </citation>
    <scope>NUCLEOTIDE SEQUENCE [LARGE SCALE GENOMIC DNA]</scope>
    <source>
        <strain evidence="1 2">JCM 15530</strain>
    </source>
</reference>
<dbReference type="Gene3D" id="1.50.10.20">
    <property type="match status" value="1"/>
</dbReference>
<dbReference type="PATRIC" id="fig|1302272.5.peg.539"/>
<accession>A0A0R1HWV1</accession>
<keyword evidence="2" id="KW-1185">Reference proteome</keyword>
<gene>
    <name evidence="1" type="ORF">FC96_GL000541</name>
</gene>
<name>A0A0R1HWV1_9LACO</name>
<dbReference type="STRING" id="1302272.FC96_GL000541"/>
<sequence length="360" mass="38216">MTFSFLLFSSTFGFTVVGNTQAQATETPTAVVQNVKTSTPKAHATFTTSVKSINQVVQADDYATAITQEVNWINTQVAAEKLTGWDALALVRSSTGITDAQKTQIQTNIETNYADPSTQHQPTDYARDVIGLICVGADPTNVNGQNLVQEAVTNGIAADADVYAVTYGLIAATAAQSSNLGNVQTADLQIMVTNLLGMQNSETGYWTDQYGYTLDTTGMALQALALYLGNSEFDTDGRITNAVNSAFNTITLIGGNGALQEDGNFKDPFVADAAVNSSSDAMLIAGLAACGTELPDESPLSALLSFQVLHGTDAGSFNWTPEMTYDRQLSTQQAVYALDQYSYSVDGKGSIFDFTANPVN</sequence>
<evidence type="ECO:0000313" key="2">
    <source>
        <dbReference type="Proteomes" id="UP000050911"/>
    </source>
</evidence>
<dbReference type="OrthoDB" id="411361at2"/>
<dbReference type="RefSeq" id="WP_056942956.1">
    <property type="nucleotide sequence ID" value="NZ_AZCX01000010.1"/>
</dbReference>